<feature type="domain" description="Chromatin assembly factor 1 subunit Cac1-like C-terminal" evidence="2">
    <location>
        <begin position="189"/>
        <end position="237"/>
    </location>
</feature>
<organism evidence="3 4">
    <name type="scientific">Dimargaris verticillata</name>
    <dbReference type="NCBI Taxonomy" id="2761393"/>
    <lineage>
        <taxon>Eukaryota</taxon>
        <taxon>Fungi</taxon>
        <taxon>Fungi incertae sedis</taxon>
        <taxon>Zoopagomycota</taxon>
        <taxon>Kickxellomycotina</taxon>
        <taxon>Dimargaritomycetes</taxon>
        <taxon>Dimargaritales</taxon>
        <taxon>Dimargaritaceae</taxon>
        <taxon>Dimargaris</taxon>
    </lineage>
</organism>
<sequence length="296" mass="32021">DGEDLASEDELDGDEEGDGDVPVSDAKEPGGEDDEGGWLVPTGYLSDDELNSEDDEHADTTLPSSRPGATDGPLRKVVKPLVPVLVGPTWRDSIAAQLPAPLAWIMTANVRPYHVAAWPLLSPAVKPTPRNMAGPTKDTARDKASASSDATKPLSSKPCHSTDSTEIKALTPRKRPQFDESTSLVLGNTVHESNDNLPTMIDRIQQFLPQFSKNQIEQRIKEVATKEKREGCTRPKWYVTDASLLGRLAPRPPVDAKAHGTPPGTPERADGPAPLDPCQRTLQSSFKNLLKSMPSK</sequence>
<name>A0A9W8E8P4_9FUNG</name>
<dbReference type="OrthoDB" id="440676at2759"/>
<accession>A0A9W8E8P4</accession>
<dbReference type="Proteomes" id="UP001151582">
    <property type="component" value="Unassembled WGS sequence"/>
</dbReference>
<gene>
    <name evidence="3" type="ORF">H4R34_006378</name>
</gene>
<feature type="region of interest" description="Disordered" evidence="1">
    <location>
        <begin position="248"/>
        <end position="279"/>
    </location>
</feature>
<evidence type="ECO:0000256" key="1">
    <source>
        <dbReference type="SAM" id="MobiDB-lite"/>
    </source>
</evidence>
<feature type="region of interest" description="Disordered" evidence="1">
    <location>
        <begin position="1"/>
        <end position="74"/>
    </location>
</feature>
<dbReference type="InterPro" id="IPR048800">
    <property type="entry name" value="Cac1-like_C"/>
</dbReference>
<feature type="region of interest" description="Disordered" evidence="1">
    <location>
        <begin position="124"/>
        <end position="182"/>
    </location>
</feature>
<reference evidence="3" key="1">
    <citation type="submission" date="2022-07" db="EMBL/GenBank/DDBJ databases">
        <title>Phylogenomic reconstructions and comparative analyses of Kickxellomycotina fungi.</title>
        <authorList>
            <person name="Reynolds N.K."/>
            <person name="Stajich J.E."/>
            <person name="Barry K."/>
            <person name="Grigoriev I.V."/>
            <person name="Crous P."/>
            <person name="Smith M.E."/>
        </authorList>
    </citation>
    <scope>NUCLEOTIDE SEQUENCE</scope>
    <source>
        <strain evidence="3">RSA 567</strain>
    </source>
</reference>
<protein>
    <recommendedName>
        <fullName evidence="2">Chromatin assembly factor 1 subunit Cac1-like C-terminal domain-containing protein</fullName>
    </recommendedName>
</protein>
<evidence type="ECO:0000313" key="3">
    <source>
        <dbReference type="EMBL" id="KAJ1967546.1"/>
    </source>
</evidence>
<feature type="non-terminal residue" evidence="3">
    <location>
        <position position="1"/>
    </location>
</feature>
<feature type="compositionally biased region" description="Acidic residues" evidence="1">
    <location>
        <begin position="1"/>
        <end position="19"/>
    </location>
</feature>
<feature type="compositionally biased region" description="Polar residues" evidence="1">
    <location>
        <begin position="145"/>
        <end position="164"/>
    </location>
</feature>
<evidence type="ECO:0000313" key="4">
    <source>
        <dbReference type="Proteomes" id="UP001151582"/>
    </source>
</evidence>
<keyword evidence="4" id="KW-1185">Reference proteome</keyword>
<feature type="compositionally biased region" description="Acidic residues" evidence="1">
    <location>
        <begin position="46"/>
        <end position="57"/>
    </location>
</feature>
<comment type="caution">
    <text evidence="3">The sequence shown here is derived from an EMBL/GenBank/DDBJ whole genome shotgun (WGS) entry which is preliminary data.</text>
</comment>
<evidence type="ECO:0000259" key="2">
    <source>
        <dbReference type="Pfam" id="PF21796"/>
    </source>
</evidence>
<proteinExistence type="predicted"/>
<dbReference type="Pfam" id="PF21796">
    <property type="entry name" value="Cac1_C"/>
    <property type="match status" value="1"/>
</dbReference>
<dbReference type="EMBL" id="JANBQB010002322">
    <property type="protein sequence ID" value="KAJ1967546.1"/>
    <property type="molecule type" value="Genomic_DNA"/>
</dbReference>
<dbReference type="AlphaFoldDB" id="A0A9W8E8P4"/>